<gene>
    <name evidence="3" type="ORF">K8V30_00290</name>
</gene>
<name>A0A921T4N1_9BACL</name>
<dbReference type="InterPro" id="IPR050190">
    <property type="entry name" value="UPF0213_domain"/>
</dbReference>
<comment type="caution">
    <text evidence="3">The sequence shown here is derived from an EMBL/GenBank/DDBJ whole genome shotgun (WGS) entry which is preliminary data.</text>
</comment>
<dbReference type="Proteomes" id="UP000700212">
    <property type="component" value="Unassembled WGS sequence"/>
</dbReference>
<dbReference type="PROSITE" id="PS50164">
    <property type="entry name" value="GIY_YIG"/>
    <property type="match status" value="1"/>
</dbReference>
<evidence type="ECO:0000313" key="4">
    <source>
        <dbReference type="Proteomes" id="UP000700212"/>
    </source>
</evidence>
<comment type="similarity">
    <text evidence="1">Belongs to the UPF0213 family.</text>
</comment>
<dbReference type="SUPFAM" id="SSF82771">
    <property type="entry name" value="GIY-YIG endonuclease"/>
    <property type="match status" value="1"/>
</dbReference>
<dbReference type="InterPro" id="IPR000305">
    <property type="entry name" value="GIY-YIG_endonuc"/>
</dbReference>
<protein>
    <submittedName>
        <fullName evidence="3">GIY-YIG nuclease family protein</fullName>
    </submittedName>
</protein>
<organism evidence="3 4">
    <name type="scientific">Metalysinibacillus jejuensis</name>
    <dbReference type="NCBI Taxonomy" id="914327"/>
    <lineage>
        <taxon>Bacteria</taxon>
        <taxon>Bacillati</taxon>
        <taxon>Bacillota</taxon>
        <taxon>Bacilli</taxon>
        <taxon>Bacillales</taxon>
        <taxon>Caryophanaceae</taxon>
        <taxon>Metalysinibacillus</taxon>
    </lineage>
</organism>
<accession>A0A921T4N1</accession>
<dbReference type="PANTHER" id="PTHR34477">
    <property type="entry name" value="UPF0213 PROTEIN YHBQ"/>
    <property type="match status" value="1"/>
</dbReference>
<dbReference type="Gene3D" id="3.40.1440.10">
    <property type="entry name" value="GIY-YIG endonuclease"/>
    <property type="match status" value="1"/>
</dbReference>
<dbReference type="CDD" id="cd10456">
    <property type="entry name" value="GIY-YIG_UPF0213"/>
    <property type="match status" value="1"/>
</dbReference>
<dbReference type="OrthoDB" id="9807770at2"/>
<dbReference type="PANTHER" id="PTHR34477:SF1">
    <property type="entry name" value="UPF0213 PROTEIN YHBQ"/>
    <property type="match status" value="1"/>
</dbReference>
<dbReference type="AlphaFoldDB" id="A0A921T4N1"/>
<evidence type="ECO:0000259" key="2">
    <source>
        <dbReference type="PROSITE" id="PS50164"/>
    </source>
</evidence>
<sequence>MVSKYHYFYVVRCKDNSLYAGYTTDLCRRVRQHNNGQGAKYTRARRPVALMYFEVYATKQDAMKKEYAFKQLTRKNKLQYMRGE</sequence>
<reference evidence="3" key="1">
    <citation type="journal article" date="2021" name="PeerJ">
        <title>Extensive microbial diversity within the chicken gut microbiome revealed by metagenomics and culture.</title>
        <authorList>
            <person name="Gilroy R."/>
            <person name="Ravi A."/>
            <person name="Getino M."/>
            <person name="Pursley I."/>
            <person name="Horton D.L."/>
            <person name="Alikhan N.F."/>
            <person name="Baker D."/>
            <person name="Gharbi K."/>
            <person name="Hall N."/>
            <person name="Watson M."/>
            <person name="Adriaenssens E.M."/>
            <person name="Foster-Nyarko E."/>
            <person name="Jarju S."/>
            <person name="Secka A."/>
            <person name="Antonio M."/>
            <person name="Oren A."/>
            <person name="Chaudhuri R.R."/>
            <person name="La Ragione R."/>
            <person name="Hildebrand F."/>
            <person name="Pallen M.J."/>
        </authorList>
    </citation>
    <scope>NUCLEOTIDE SEQUENCE</scope>
    <source>
        <strain evidence="3">CHK160-4876</strain>
    </source>
</reference>
<evidence type="ECO:0000256" key="1">
    <source>
        <dbReference type="ARBA" id="ARBA00007435"/>
    </source>
</evidence>
<dbReference type="EMBL" id="DYTV01000004">
    <property type="protein sequence ID" value="HJH10129.1"/>
    <property type="molecule type" value="Genomic_DNA"/>
</dbReference>
<reference evidence="3" key="2">
    <citation type="submission" date="2021-09" db="EMBL/GenBank/DDBJ databases">
        <authorList>
            <person name="Gilroy R."/>
        </authorList>
    </citation>
    <scope>NUCLEOTIDE SEQUENCE</scope>
    <source>
        <strain evidence="3">CHK160-4876</strain>
    </source>
</reference>
<dbReference type="RefSeq" id="WP_108307279.1">
    <property type="nucleotide sequence ID" value="NZ_QAFW01000023.1"/>
</dbReference>
<feature type="domain" description="GIY-YIG" evidence="2">
    <location>
        <begin position="4"/>
        <end position="79"/>
    </location>
</feature>
<evidence type="ECO:0000313" key="3">
    <source>
        <dbReference type="EMBL" id="HJH10129.1"/>
    </source>
</evidence>
<dbReference type="Pfam" id="PF01541">
    <property type="entry name" value="GIY-YIG"/>
    <property type="match status" value="1"/>
</dbReference>
<proteinExistence type="inferred from homology"/>
<dbReference type="InterPro" id="IPR035901">
    <property type="entry name" value="GIY-YIG_endonuc_sf"/>
</dbReference>